<dbReference type="EMBL" id="CP036267">
    <property type="protein sequence ID" value="QDT32319.1"/>
    <property type="molecule type" value="Genomic_DNA"/>
</dbReference>
<evidence type="ECO:0000313" key="1">
    <source>
        <dbReference type="EMBL" id="QDT32319.1"/>
    </source>
</evidence>
<protein>
    <submittedName>
        <fullName evidence="1">Uncharacterized protein</fullName>
    </submittedName>
</protein>
<name>A0A517QL00_9PLAN</name>
<gene>
    <name evidence="1" type="ORF">Mal48_15620</name>
</gene>
<sequence length="71" mass="8070">MSHAISVTTEDRGPATIPIQTIRLVRQGEKREAIIVFNDGREVNVKESYKIVSEQLTEVRVWGTISIEQVF</sequence>
<dbReference type="KEGG" id="tpol:Mal48_15620"/>
<evidence type="ECO:0000313" key="2">
    <source>
        <dbReference type="Proteomes" id="UP000315724"/>
    </source>
</evidence>
<keyword evidence="2" id="KW-1185">Reference proteome</keyword>
<reference evidence="1 2" key="1">
    <citation type="submission" date="2019-02" db="EMBL/GenBank/DDBJ databases">
        <title>Deep-cultivation of Planctomycetes and their phenomic and genomic characterization uncovers novel biology.</title>
        <authorList>
            <person name="Wiegand S."/>
            <person name="Jogler M."/>
            <person name="Boedeker C."/>
            <person name="Pinto D."/>
            <person name="Vollmers J."/>
            <person name="Rivas-Marin E."/>
            <person name="Kohn T."/>
            <person name="Peeters S.H."/>
            <person name="Heuer A."/>
            <person name="Rast P."/>
            <person name="Oberbeckmann S."/>
            <person name="Bunk B."/>
            <person name="Jeske O."/>
            <person name="Meyerdierks A."/>
            <person name="Storesund J.E."/>
            <person name="Kallscheuer N."/>
            <person name="Luecker S."/>
            <person name="Lage O.M."/>
            <person name="Pohl T."/>
            <person name="Merkel B.J."/>
            <person name="Hornburger P."/>
            <person name="Mueller R.-W."/>
            <person name="Bruemmer F."/>
            <person name="Labrenz M."/>
            <person name="Spormann A.M."/>
            <person name="Op den Camp H."/>
            <person name="Overmann J."/>
            <person name="Amann R."/>
            <person name="Jetten M.S.M."/>
            <person name="Mascher T."/>
            <person name="Medema M.H."/>
            <person name="Devos D.P."/>
            <person name="Kaster A.-K."/>
            <person name="Ovreas L."/>
            <person name="Rohde M."/>
            <person name="Galperin M.Y."/>
            <person name="Jogler C."/>
        </authorList>
    </citation>
    <scope>NUCLEOTIDE SEQUENCE [LARGE SCALE GENOMIC DNA]</scope>
    <source>
        <strain evidence="1 2">Mal48</strain>
    </source>
</reference>
<proteinExistence type="predicted"/>
<dbReference type="AlphaFoldDB" id="A0A517QL00"/>
<dbReference type="OrthoDB" id="9904127at2"/>
<dbReference type="RefSeq" id="WP_145197494.1">
    <property type="nucleotide sequence ID" value="NZ_CP036267.1"/>
</dbReference>
<organism evidence="1 2">
    <name type="scientific">Thalassoglobus polymorphus</name>
    <dbReference type="NCBI Taxonomy" id="2527994"/>
    <lineage>
        <taxon>Bacteria</taxon>
        <taxon>Pseudomonadati</taxon>
        <taxon>Planctomycetota</taxon>
        <taxon>Planctomycetia</taxon>
        <taxon>Planctomycetales</taxon>
        <taxon>Planctomycetaceae</taxon>
        <taxon>Thalassoglobus</taxon>
    </lineage>
</organism>
<dbReference type="Proteomes" id="UP000315724">
    <property type="component" value="Chromosome"/>
</dbReference>
<accession>A0A517QL00</accession>